<evidence type="ECO:0000313" key="1">
    <source>
        <dbReference type="EMBL" id="CAG8824982.1"/>
    </source>
</evidence>
<gene>
    <name evidence="1" type="ORF">GMARGA_LOCUS28724</name>
</gene>
<evidence type="ECO:0000313" key="2">
    <source>
        <dbReference type="Proteomes" id="UP000789901"/>
    </source>
</evidence>
<dbReference type="Proteomes" id="UP000789901">
    <property type="component" value="Unassembled WGS sequence"/>
</dbReference>
<feature type="non-terminal residue" evidence="1">
    <location>
        <position position="1"/>
    </location>
</feature>
<name>A0ABN7WAR7_GIGMA</name>
<accession>A0ABN7WAR7</accession>
<keyword evidence="2" id="KW-1185">Reference proteome</keyword>
<protein>
    <submittedName>
        <fullName evidence="1">33488_t:CDS:1</fullName>
    </submittedName>
</protein>
<organism evidence="1 2">
    <name type="scientific">Gigaspora margarita</name>
    <dbReference type="NCBI Taxonomy" id="4874"/>
    <lineage>
        <taxon>Eukaryota</taxon>
        <taxon>Fungi</taxon>
        <taxon>Fungi incertae sedis</taxon>
        <taxon>Mucoromycota</taxon>
        <taxon>Glomeromycotina</taxon>
        <taxon>Glomeromycetes</taxon>
        <taxon>Diversisporales</taxon>
        <taxon>Gigasporaceae</taxon>
        <taxon>Gigaspora</taxon>
    </lineage>
</organism>
<dbReference type="EMBL" id="CAJVQB010037213">
    <property type="protein sequence ID" value="CAG8824982.1"/>
    <property type="molecule type" value="Genomic_DNA"/>
</dbReference>
<sequence>QMVFLPMMSELEPILLEYDNKDLTILIKKDIPPEEKRHCVITHDKTTLFTNDDEKTGWDLKVIC</sequence>
<reference evidence="1 2" key="1">
    <citation type="submission" date="2021-06" db="EMBL/GenBank/DDBJ databases">
        <authorList>
            <person name="Kallberg Y."/>
            <person name="Tangrot J."/>
            <person name="Rosling A."/>
        </authorList>
    </citation>
    <scope>NUCLEOTIDE SEQUENCE [LARGE SCALE GENOMIC DNA]</scope>
    <source>
        <strain evidence="1 2">120-4 pot B 10/14</strain>
    </source>
</reference>
<comment type="caution">
    <text evidence="1">The sequence shown here is derived from an EMBL/GenBank/DDBJ whole genome shotgun (WGS) entry which is preliminary data.</text>
</comment>
<proteinExistence type="predicted"/>